<protein>
    <recommendedName>
        <fullName evidence="6 8">DNA-directed RNA polymerase subunit beta</fullName>
        <shortName evidence="6">RNAP subunit beta</shortName>
        <ecNumber evidence="6 8">2.7.7.6</ecNumber>
    </recommendedName>
    <alternativeName>
        <fullName evidence="6">RNA polymerase subunit beta</fullName>
    </alternativeName>
    <alternativeName>
        <fullName evidence="6">Transcriptase subunit beta</fullName>
    </alternativeName>
</protein>
<feature type="domain" description="RNA polymerase Rpb2" evidence="11">
    <location>
        <begin position="361"/>
        <end position="460"/>
    </location>
</feature>
<evidence type="ECO:0000259" key="10">
    <source>
        <dbReference type="Pfam" id="PF04560"/>
    </source>
</evidence>
<organism evidence="15 16">
    <name type="scientific">Paraburkholderia lycopersici</name>
    <dbReference type="NCBI Taxonomy" id="416944"/>
    <lineage>
        <taxon>Bacteria</taxon>
        <taxon>Pseudomonadati</taxon>
        <taxon>Pseudomonadota</taxon>
        <taxon>Betaproteobacteria</taxon>
        <taxon>Burkholderiales</taxon>
        <taxon>Burkholderiaceae</taxon>
        <taxon>Paraburkholderia</taxon>
    </lineage>
</organism>
<dbReference type="Gene3D" id="2.40.50.150">
    <property type="match status" value="1"/>
</dbReference>
<dbReference type="GO" id="GO:0032549">
    <property type="term" value="F:ribonucleoside binding"/>
    <property type="evidence" value="ECO:0007669"/>
    <property type="project" value="InterPro"/>
</dbReference>
<evidence type="ECO:0000256" key="3">
    <source>
        <dbReference type="ARBA" id="ARBA00022695"/>
    </source>
</evidence>
<evidence type="ECO:0000259" key="9">
    <source>
        <dbReference type="Pfam" id="PF00562"/>
    </source>
</evidence>
<dbReference type="EC" id="2.7.7.6" evidence="6 8"/>
<dbReference type="FunFam" id="2.40.50.150:FF:000001">
    <property type="entry name" value="DNA-directed RNA polymerase subunit beta"/>
    <property type="match status" value="1"/>
</dbReference>
<feature type="domain" description="RNA polymerase Rpb2" evidence="11">
    <location>
        <begin position="156"/>
        <end position="228"/>
    </location>
</feature>
<evidence type="ECO:0000259" key="14">
    <source>
        <dbReference type="Pfam" id="PF10385"/>
    </source>
</evidence>
<dbReference type="CDD" id="cd00653">
    <property type="entry name" value="RNA_pol_B_RPB2"/>
    <property type="match status" value="1"/>
</dbReference>
<evidence type="ECO:0000259" key="11">
    <source>
        <dbReference type="Pfam" id="PF04561"/>
    </source>
</evidence>
<dbReference type="EMBL" id="FMYQ01000027">
    <property type="protein sequence ID" value="SDD88610.1"/>
    <property type="molecule type" value="Genomic_DNA"/>
</dbReference>
<evidence type="ECO:0000256" key="7">
    <source>
        <dbReference type="RuleBase" id="RU000434"/>
    </source>
</evidence>
<dbReference type="Gene3D" id="3.90.1800.10">
    <property type="entry name" value="RNA polymerase alpha subunit dimerisation domain"/>
    <property type="match status" value="1"/>
</dbReference>
<dbReference type="GO" id="GO:0003899">
    <property type="term" value="F:DNA-directed RNA polymerase activity"/>
    <property type="evidence" value="ECO:0007669"/>
    <property type="project" value="UniProtKB-UniRule"/>
</dbReference>
<keyword evidence="1 6" id="KW-0240">DNA-directed RNA polymerase</keyword>
<dbReference type="InterPro" id="IPR007641">
    <property type="entry name" value="RNA_pol_Rpb2_7"/>
</dbReference>
<sequence>MHYSFTEKKRIRKSFAKRPIVHQVPFLLATQLESFSTFLQAETPTVQRKPEGLQAAFSSVFPIVSHNGFARLEFVSYMLSPPAFNIKECQQRGLTYCSALRAKVRLVLLDKESPSKPVVKEVKEQEVYMGEIPLMTPTGSFVINGTERVIVSQLHRSPGVFFEHDKGKTHSSGKLLFSARIIPYRGSWLDFEFDPKDVLYFRVDRRRKMPVTILLKAIGLTPEQILANFFVFDNFSLMQEGAQMEFVPERLRGEVARFDISDRDGKVIVQKDKRINAKHIRDLENAKTTYISVPEDYLLGRVLAKNVVDGDTGEVIANANDEITESVLDKLREAKIKDIQTLYTNDLDQGPYISSTLRIDETADKMAARIAIYRMMRPGEPPTEEAVEALFNRLFYSEEAYDLSKVGRMKFNRRVGRDEIVGPMTLQDDDILATIKILVELRNGKGEVDDIDHLGNRRVRCVGELAENQFRAGLVRVERAVKERLGQAESENLMPHDLINSKPISSAIREFFGSSQLSQFMDQTNPLSEITHKRRVSALGPGGLTRERAGFEVRDVHPTHYGRVCPIETPEGPNIGLINSLALYAHLNEYGFLETPYRKVADGKVTDQIDYLSAIEEGRYVIAQANAAVAEDGTLTDELVSSREAGETLMVTPDRIQYMDVAPSQIVSVAASLIPFLEHDDANRALMGSNMQRQAVPCLRPEKPVVGTGIERTVAVDSGTTVQALRGGVVDYVDAGRIVIRVNDDEAVAGEVGVDIYNLIKYTRSNQNTNINQRPIVKMGDKVARGDVLADGASTDLGELALGQNMLIAFMPWNGYNFEDSILISEKVVADDRYTSIHIEELNVVARDTKLGPEEITRDISNLAEVQLGRLDESGIVYIGAEVEAGDVLVGKVTPKGETQLTPEEKLLRAIFGEKASDVKDTSLRVPSGMSGTVIDVQVFTREGIQRDKRAQQIIDDELKRYRLDLNDQLRIVEGDAFQRLARMLDGKVANGGPKKLAKGTKIDQAYLSDLDHYHWFDIRLADEEAAAQLEAIKNSIEEKRHQFDLAFEEKRKKLTQGDELPPGVLKMVKVYLAVKRRLQPGDKMAGRHGNKGVVSKIVPIEDMPYMADGRPADVVLNPLGVPSRMNVGQVLEVHLGWAAKGLGWRIGEMLQRQAKVEELRAFLTKIYNESGHKEDLDSFGDDEILELAKNLREGVPFATPVFDGATEEEMSKMLDLAYPDDIAQNLGMTKSKNQVRLYDGRTGEMFERTVTVGYMHYLKLHHLVDDKMHARSTGPYSLVTQQPLGGKAQFGGQRFGEMEVWALEAYGASYVLQEMLTVKSDDVTGRTKVYENLVKGDHVIDAGMPESFNVLVKEIRSLGIDIDLDRN</sequence>
<dbReference type="Pfam" id="PF04561">
    <property type="entry name" value="RNA_pol_Rpb2_2"/>
    <property type="match status" value="2"/>
</dbReference>
<dbReference type="STRING" id="416944.SAMN05421548_127112"/>
<dbReference type="Pfam" id="PF00562">
    <property type="entry name" value="RNA_pol_Rpb2_6"/>
    <property type="match status" value="1"/>
</dbReference>
<dbReference type="Pfam" id="PF04563">
    <property type="entry name" value="RNA_pol_Rpb2_1"/>
    <property type="match status" value="1"/>
</dbReference>
<dbReference type="SUPFAM" id="SSF64484">
    <property type="entry name" value="beta and beta-prime subunits of DNA dependent RNA-polymerase"/>
    <property type="match status" value="1"/>
</dbReference>
<dbReference type="InterPro" id="IPR042107">
    <property type="entry name" value="DNA-dir_RNA_pol_bsu_ext_1_sf"/>
</dbReference>
<dbReference type="PROSITE" id="PS01166">
    <property type="entry name" value="RNA_POL_BETA"/>
    <property type="match status" value="1"/>
</dbReference>
<evidence type="ECO:0000256" key="6">
    <source>
        <dbReference type="HAMAP-Rule" id="MF_01321"/>
    </source>
</evidence>
<reference evidence="16" key="1">
    <citation type="submission" date="2016-09" db="EMBL/GenBank/DDBJ databases">
        <authorList>
            <person name="Varghese N."/>
            <person name="Submissions S."/>
        </authorList>
    </citation>
    <scope>NUCLEOTIDE SEQUENCE [LARGE SCALE GENOMIC DNA]</scope>
    <source>
        <strain evidence="16">TNe-862</strain>
    </source>
</reference>
<dbReference type="Gene3D" id="3.90.1110.10">
    <property type="entry name" value="RNA polymerase Rpb2, domain 2"/>
    <property type="match status" value="2"/>
</dbReference>
<dbReference type="NCBIfam" id="TIGR02013">
    <property type="entry name" value="rpoB"/>
    <property type="match status" value="1"/>
</dbReference>
<dbReference type="NCBIfam" id="NF001616">
    <property type="entry name" value="PRK00405.1"/>
    <property type="match status" value="1"/>
</dbReference>
<dbReference type="InterPro" id="IPR037034">
    <property type="entry name" value="RNA_pol_Rpb2_2_sf"/>
</dbReference>
<comment type="function">
    <text evidence="6 8">DNA-dependent RNA polymerase catalyzes the transcription of DNA into RNA using the four ribonucleoside triphosphates as substrates.</text>
</comment>
<dbReference type="FunFam" id="2.40.50.100:FF:000006">
    <property type="entry name" value="DNA-directed RNA polymerase subunit beta"/>
    <property type="match status" value="1"/>
</dbReference>
<dbReference type="InterPro" id="IPR014724">
    <property type="entry name" value="RNA_pol_RPB2_OB-fold"/>
</dbReference>
<dbReference type="InterPro" id="IPR007645">
    <property type="entry name" value="RNA_pol_Rpb2_3"/>
</dbReference>
<accession>A0A1G6YE10</accession>
<evidence type="ECO:0000259" key="12">
    <source>
        <dbReference type="Pfam" id="PF04563"/>
    </source>
</evidence>
<dbReference type="InterPro" id="IPR037033">
    <property type="entry name" value="DNA-dir_RNAP_su2_hyb_sf"/>
</dbReference>
<evidence type="ECO:0000256" key="5">
    <source>
        <dbReference type="ARBA" id="ARBA00048552"/>
    </source>
</evidence>
<gene>
    <name evidence="6" type="primary">rpoB</name>
    <name evidence="15" type="ORF">SAMN05421548_127112</name>
</gene>
<comment type="subunit">
    <text evidence="6 8">The RNAP catalytic core consists of 2 alpha, 1 beta, 1 beta' and 1 omega subunit. When a sigma factor is associated with the core the holoenzyme is formed, which can initiate transcription.</text>
</comment>
<feature type="domain" description="RNA polymerase Rpb2" evidence="10">
    <location>
        <begin position="1292"/>
        <end position="1365"/>
    </location>
</feature>
<evidence type="ECO:0000256" key="1">
    <source>
        <dbReference type="ARBA" id="ARBA00022478"/>
    </source>
</evidence>
<dbReference type="GO" id="GO:0000428">
    <property type="term" value="C:DNA-directed RNA polymerase complex"/>
    <property type="evidence" value="ECO:0007669"/>
    <property type="project" value="UniProtKB-KW"/>
</dbReference>
<dbReference type="RefSeq" id="WP_092002776.1">
    <property type="nucleotide sequence ID" value="NZ_FMYQ01000027.1"/>
</dbReference>
<dbReference type="InterPro" id="IPR007642">
    <property type="entry name" value="RNA_pol_Rpb2_2"/>
</dbReference>
<keyword evidence="16" id="KW-1185">Reference proteome</keyword>
<dbReference type="InterPro" id="IPR019462">
    <property type="entry name" value="DNA-dir_RNA_pol_bsu_external_1"/>
</dbReference>
<dbReference type="InterPro" id="IPR015712">
    <property type="entry name" value="DNA-dir_RNA_pol_su2"/>
</dbReference>
<dbReference type="FunFam" id="3.90.1800.10:FF:000001">
    <property type="entry name" value="DNA-directed RNA polymerase subunit beta"/>
    <property type="match status" value="1"/>
</dbReference>
<dbReference type="GO" id="GO:0006351">
    <property type="term" value="P:DNA-templated transcription"/>
    <property type="evidence" value="ECO:0007669"/>
    <property type="project" value="UniProtKB-UniRule"/>
</dbReference>
<comment type="catalytic activity">
    <reaction evidence="5 6 8">
        <text>RNA(n) + a ribonucleoside 5'-triphosphate = RNA(n+1) + diphosphate</text>
        <dbReference type="Rhea" id="RHEA:21248"/>
        <dbReference type="Rhea" id="RHEA-COMP:14527"/>
        <dbReference type="Rhea" id="RHEA-COMP:17342"/>
        <dbReference type="ChEBI" id="CHEBI:33019"/>
        <dbReference type="ChEBI" id="CHEBI:61557"/>
        <dbReference type="ChEBI" id="CHEBI:140395"/>
        <dbReference type="EC" id="2.7.7.6"/>
    </reaction>
</comment>
<comment type="similarity">
    <text evidence="6 7">Belongs to the RNA polymerase beta chain family.</text>
</comment>
<keyword evidence="4 6" id="KW-0804">Transcription</keyword>
<evidence type="ECO:0000313" key="16">
    <source>
        <dbReference type="Proteomes" id="UP000198908"/>
    </source>
</evidence>
<dbReference type="GO" id="GO:0003677">
    <property type="term" value="F:DNA binding"/>
    <property type="evidence" value="ECO:0007669"/>
    <property type="project" value="UniProtKB-UniRule"/>
</dbReference>
<dbReference type="InterPro" id="IPR007120">
    <property type="entry name" value="DNA-dir_RNAP_su2_dom"/>
</dbReference>
<dbReference type="OrthoDB" id="9803954at2"/>
<dbReference type="InterPro" id="IPR007644">
    <property type="entry name" value="RNA_pol_bsu_protrusion"/>
</dbReference>
<feature type="domain" description="RNA polymerase beta subunit protrusion" evidence="12">
    <location>
        <begin position="27"/>
        <end position="506"/>
    </location>
</feature>
<feature type="domain" description="RNA polymerase Rpb2" evidence="13">
    <location>
        <begin position="519"/>
        <end position="586"/>
    </location>
</feature>
<dbReference type="Pfam" id="PF10385">
    <property type="entry name" value="RNA_pol_Rpb2_45"/>
    <property type="match status" value="1"/>
</dbReference>
<dbReference type="Gene3D" id="2.40.270.10">
    <property type="entry name" value="DNA-directed RNA polymerase, subunit 2, domain 6"/>
    <property type="match status" value="2"/>
</dbReference>
<dbReference type="InterPro" id="IPR010243">
    <property type="entry name" value="RNA_pol_bsu_bac"/>
</dbReference>
<dbReference type="Gene3D" id="2.30.150.10">
    <property type="entry name" value="DNA-directed RNA polymerase, beta subunit, external 1 domain"/>
    <property type="match status" value="1"/>
</dbReference>
<evidence type="ECO:0000256" key="2">
    <source>
        <dbReference type="ARBA" id="ARBA00022679"/>
    </source>
</evidence>
<evidence type="ECO:0000259" key="13">
    <source>
        <dbReference type="Pfam" id="PF04565"/>
    </source>
</evidence>
<feature type="domain" description="DNA-directed RNA polymerase beta subunit external 1" evidence="14">
    <location>
        <begin position="597"/>
        <end position="662"/>
    </location>
</feature>
<feature type="domain" description="DNA-directed RNA polymerase subunit 2 hybrid-binding" evidence="9">
    <location>
        <begin position="726"/>
        <end position="1290"/>
    </location>
</feature>
<dbReference type="Pfam" id="PF04565">
    <property type="entry name" value="RNA_pol_Rpb2_3"/>
    <property type="match status" value="1"/>
</dbReference>
<proteinExistence type="inferred from homology"/>
<dbReference type="Pfam" id="PF04560">
    <property type="entry name" value="RNA_pol_Rpb2_7"/>
    <property type="match status" value="1"/>
</dbReference>
<evidence type="ECO:0000256" key="4">
    <source>
        <dbReference type="ARBA" id="ARBA00023163"/>
    </source>
</evidence>
<evidence type="ECO:0000256" key="8">
    <source>
        <dbReference type="RuleBase" id="RU363031"/>
    </source>
</evidence>
<dbReference type="Gene3D" id="3.90.1100.10">
    <property type="match status" value="2"/>
</dbReference>
<dbReference type="PANTHER" id="PTHR20856">
    <property type="entry name" value="DNA-DIRECTED RNA POLYMERASE I SUBUNIT 2"/>
    <property type="match status" value="1"/>
</dbReference>
<dbReference type="Proteomes" id="UP000198908">
    <property type="component" value="Unassembled WGS sequence"/>
</dbReference>
<evidence type="ECO:0000313" key="15">
    <source>
        <dbReference type="EMBL" id="SDD88610.1"/>
    </source>
</evidence>
<dbReference type="InterPro" id="IPR007121">
    <property type="entry name" value="RNA_pol_bsu_CS"/>
</dbReference>
<dbReference type="HAMAP" id="MF_01321">
    <property type="entry name" value="RNApol_bact_RpoB"/>
    <property type="match status" value="1"/>
</dbReference>
<name>A0A1G6YE10_9BURK</name>
<keyword evidence="2 6" id="KW-0808">Transferase</keyword>
<keyword evidence="3 6" id="KW-0548">Nucleotidyltransferase</keyword>
<dbReference type="Gene3D" id="2.40.50.100">
    <property type="match status" value="1"/>
</dbReference>